<accession>A0ABW2CJR8</accession>
<feature type="compositionally biased region" description="Low complexity" evidence="4">
    <location>
        <begin position="407"/>
        <end position="417"/>
    </location>
</feature>
<dbReference type="RefSeq" id="WP_378063426.1">
    <property type="nucleotide sequence ID" value="NZ_JBHSXS010000011.1"/>
</dbReference>
<dbReference type="EMBL" id="JBHSXS010000011">
    <property type="protein sequence ID" value="MFC6882002.1"/>
    <property type="molecule type" value="Genomic_DNA"/>
</dbReference>
<feature type="region of interest" description="Disordered" evidence="4">
    <location>
        <begin position="407"/>
        <end position="555"/>
    </location>
</feature>
<feature type="compositionally biased region" description="Low complexity" evidence="4">
    <location>
        <begin position="442"/>
        <end position="470"/>
    </location>
</feature>
<evidence type="ECO:0000313" key="7">
    <source>
        <dbReference type="Proteomes" id="UP001596380"/>
    </source>
</evidence>
<dbReference type="InterPro" id="IPR001126">
    <property type="entry name" value="UmuC"/>
</dbReference>
<feature type="compositionally biased region" description="Low complexity" evidence="4">
    <location>
        <begin position="491"/>
        <end position="542"/>
    </location>
</feature>
<organism evidence="6 7">
    <name type="scientific">Actinomadura yumaensis</name>
    <dbReference type="NCBI Taxonomy" id="111807"/>
    <lineage>
        <taxon>Bacteria</taxon>
        <taxon>Bacillati</taxon>
        <taxon>Actinomycetota</taxon>
        <taxon>Actinomycetes</taxon>
        <taxon>Streptosporangiales</taxon>
        <taxon>Thermomonosporaceae</taxon>
        <taxon>Actinomadura</taxon>
    </lineage>
</organism>
<dbReference type="PROSITE" id="PS50173">
    <property type="entry name" value="UMUC"/>
    <property type="match status" value="1"/>
</dbReference>
<sequence length="639" mass="65564">MTRVLAVWCPDWPATAAGVDAATPGAVVLQNRVVACTAAARAEGVRRGQRLRDAQRRCPGLAVRERDTDAEGRLFERVVEAVAELVPKVEVVRPGLCAIPVRGAARFYGGEEALRVLVQDAVVEAGFDCGSGIADGLFAAELAARGGPGTLGGEGGLVVPEGEAAAFLAPYPLAVLDRPELADLLGRLGIRTLGAFAALPSGHVAGRFGADGALAHRLARGEEPRPLAPARAPADLSVRADFDPPAAQAEQVVFTAKRLAGELHEGLAAGGLTCVRLEVEVGFADGRVLRRLWRHDGVLSTLAIGERVRWQLSSWRSRPAAGADPEGIEAPADDGAVWGGVTWLELAPDQLVPDEGRQEGLWGRTGVTERISRAADRIQALLGHRGVTRPVLVDGRAPAEQVIKVPVGDLPPAGLPDGPWPGRVPAPSPTTVPPAPHPSLSPPTTSNATVNANTTVNTNATASANGTVNADRTASTNGAVNTAGPNGAKRAASANGTASPNATANANGSANANGLANANGAPNANRAASATSPNGPNGADGPDGPHGPDGRRSLVVGEDGGAVVVSARCAVSAPPAWVAVGGGPAARVAGWTGPWPADERWWDPERSRRRARFQVVTDGGAAYLLAVEGGRWYVEGGYD</sequence>
<dbReference type="PANTHER" id="PTHR35369:SF2">
    <property type="entry name" value="BLR3025 PROTEIN"/>
    <property type="match status" value="1"/>
</dbReference>
<dbReference type="InterPro" id="IPR050356">
    <property type="entry name" value="SulA_CellDiv_inhibitor"/>
</dbReference>
<dbReference type="Gene3D" id="3.40.1170.60">
    <property type="match status" value="1"/>
</dbReference>
<dbReference type="Proteomes" id="UP001596380">
    <property type="component" value="Unassembled WGS sequence"/>
</dbReference>
<evidence type="ECO:0000256" key="3">
    <source>
        <dbReference type="ARBA" id="ARBA00025589"/>
    </source>
</evidence>
<reference evidence="7" key="1">
    <citation type="journal article" date="2019" name="Int. J. Syst. Evol. Microbiol.">
        <title>The Global Catalogue of Microorganisms (GCM) 10K type strain sequencing project: providing services to taxonomists for standard genome sequencing and annotation.</title>
        <authorList>
            <consortium name="The Broad Institute Genomics Platform"/>
            <consortium name="The Broad Institute Genome Sequencing Center for Infectious Disease"/>
            <person name="Wu L."/>
            <person name="Ma J."/>
        </authorList>
    </citation>
    <scope>NUCLEOTIDE SEQUENCE [LARGE SCALE GENOMIC DNA]</scope>
    <source>
        <strain evidence="7">JCM 3369</strain>
    </source>
</reference>
<evidence type="ECO:0000256" key="1">
    <source>
        <dbReference type="ARBA" id="ARBA00010945"/>
    </source>
</evidence>
<name>A0ABW2CJR8_9ACTN</name>
<feature type="domain" description="UmuC" evidence="5">
    <location>
        <begin position="1"/>
        <end position="145"/>
    </location>
</feature>
<dbReference type="PANTHER" id="PTHR35369">
    <property type="entry name" value="BLR3025 PROTEIN-RELATED"/>
    <property type="match status" value="1"/>
</dbReference>
<evidence type="ECO:0000256" key="4">
    <source>
        <dbReference type="SAM" id="MobiDB-lite"/>
    </source>
</evidence>
<comment type="similarity">
    <text evidence="1">Belongs to the DNA polymerase type-Y family.</text>
</comment>
<dbReference type="InterPro" id="IPR043128">
    <property type="entry name" value="Rev_trsase/Diguanyl_cyclase"/>
</dbReference>
<feature type="compositionally biased region" description="Polar residues" evidence="4">
    <location>
        <begin position="472"/>
        <end position="484"/>
    </location>
</feature>
<feature type="compositionally biased region" description="Pro residues" evidence="4">
    <location>
        <begin position="418"/>
        <end position="441"/>
    </location>
</feature>
<comment type="caution">
    <text evidence="6">The sequence shown here is derived from an EMBL/GenBank/DDBJ whole genome shotgun (WGS) entry which is preliminary data.</text>
</comment>
<dbReference type="Gene3D" id="3.30.70.270">
    <property type="match status" value="1"/>
</dbReference>
<evidence type="ECO:0000313" key="6">
    <source>
        <dbReference type="EMBL" id="MFC6882002.1"/>
    </source>
</evidence>
<keyword evidence="7" id="KW-1185">Reference proteome</keyword>
<keyword evidence="2" id="KW-0227">DNA damage</keyword>
<dbReference type="InterPro" id="IPR043502">
    <property type="entry name" value="DNA/RNA_pol_sf"/>
</dbReference>
<dbReference type="CDD" id="cd03468">
    <property type="entry name" value="PolY_like"/>
    <property type="match status" value="1"/>
</dbReference>
<evidence type="ECO:0000256" key="2">
    <source>
        <dbReference type="ARBA" id="ARBA00022763"/>
    </source>
</evidence>
<gene>
    <name evidence="6" type="ORF">ACFQKB_19780</name>
</gene>
<protein>
    <submittedName>
        <fullName evidence="6">DNA polymerase Y family protein</fullName>
    </submittedName>
</protein>
<dbReference type="Pfam" id="PF00817">
    <property type="entry name" value="IMS"/>
    <property type="match status" value="1"/>
</dbReference>
<proteinExistence type="inferred from homology"/>
<dbReference type="SUPFAM" id="SSF56672">
    <property type="entry name" value="DNA/RNA polymerases"/>
    <property type="match status" value="1"/>
</dbReference>
<evidence type="ECO:0000259" key="5">
    <source>
        <dbReference type="PROSITE" id="PS50173"/>
    </source>
</evidence>
<comment type="function">
    <text evidence="3">Poorly processive, error-prone DNA polymerase involved in untargeted mutagenesis. Copies undamaged DNA at stalled replication forks, which arise in vivo from mismatched or misaligned primer ends. These misaligned primers can be extended by PolIV. Exhibits no 3'-5' exonuclease (proofreading) activity. May be involved in translesional synthesis, in conjunction with the beta clamp from PolIII.</text>
</comment>